<keyword evidence="4" id="KW-0547">Nucleotide-binding</keyword>
<dbReference type="Proteomes" id="UP000240974">
    <property type="component" value="Unassembled WGS sequence"/>
</dbReference>
<evidence type="ECO:0000256" key="4">
    <source>
        <dbReference type="ARBA" id="ARBA00022741"/>
    </source>
</evidence>
<feature type="domain" description="ABC transporter" evidence="10">
    <location>
        <begin position="3"/>
        <end position="233"/>
    </location>
</feature>
<dbReference type="Pfam" id="PF02687">
    <property type="entry name" value="FtsX"/>
    <property type="match status" value="1"/>
</dbReference>
<sequence length="581" mass="68532">MGLELKNVTKKFKTIEGERVIFENLNIHFPDYGLIAITGESGCGKSTLLQLIAGLDQDYEGKILFNQVKIEDIKDYRQLVISFVYQNYQLIDYLSVKDNCLFYCHLKGIKVVEKQLQELLEIFELNELVNQKVKNLSGGQKQRVALIRALLCSSPIILCDEPTGALDEINRQKVYRFFKKASQRRLILIVSHDQKISKYTPYHLNFECLKHHYDWNHQLYSRYEIRKTKCGLLFKEMIQMILKDKKKWVMMFVSQIYMVLAMTLIITGLEGFNGYYQKQYNQAMNNNLVMIQKKNQEPFKEKEITKLKGKYQYHLDIGKIEGLKNFQSFSINKKTKQNEVYVNHALITKIKQNKLIYKLNHHQYTLKIKGVIQDDYQEPVLYYHSLSNEIALQCIDVSTSIVYVKNHKYMKDYLTHLSVQYQGIAPIYEEYESYFKVIDLFKKVSFVFIFLSFMIAIVLMGYMVLSMLYENQKIYAIMLANGYQNNHLAFFILKKISLMMISIGIVSCLVSSGVLKIISFFDISKKIWGINHLFVLPREFQWSFMLYFFYLLGYIVQGILLSLFIVLKMKKIKMYECLREE</sequence>
<dbReference type="Pfam" id="PF00005">
    <property type="entry name" value="ABC_tran"/>
    <property type="match status" value="1"/>
</dbReference>
<evidence type="ECO:0000313" key="11">
    <source>
        <dbReference type="EMBL" id="PST35665.1"/>
    </source>
</evidence>
<keyword evidence="2" id="KW-1003">Cell membrane</keyword>
<reference evidence="11 12" key="1">
    <citation type="journal article" date="2019" name="Int. J. Syst. Evol. Microbiol.">
        <title>Faecalibacillus intestinalis gen. nov., sp. nov. and Faecalibacillus faecis sp. nov., isolated from human faeces.</title>
        <authorList>
            <person name="Seo B."/>
            <person name="Jeon K."/>
            <person name="Baek I."/>
            <person name="Lee Y.M."/>
            <person name="Baek K."/>
            <person name="Ko G."/>
        </authorList>
    </citation>
    <scope>NUCLEOTIDE SEQUENCE [LARGE SCALE GENOMIC DNA]</scope>
    <source>
        <strain evidence="11 12">SNUG30099</strain>
    </source>
</reference>
<evidence type="ECO:0000256" key="1">
    <source>
        <dbReference type="ARBA" id="ARBA00004429"/>
    </source>
</evidence>
<organism evidence="11 12">
    <name type="scientific">Faecalibacillus intestinalis</name>
    <dbReference type="NCBI Taxonomy" id="1982626"/>
    <lineage>
        <taxon>Bacteria</taxon>
        <taxon>Bacillati</taxon>
        <taxon>Bacillota</taxon>
        <taxon>Erysipelotrichia</taxon>
        <taxon>Erysipelotrichales</taxon>
        <taxon>Coprobacillaceae</taxon>
        <taxon>Faecalibacillus</taxon>
    </lineage>
</organism>
<comment type="similarity">
    <text evidence="8">Belongs to the ABC transporter superfamily. Macrolide exporter (TC 3.A.1.122) family.</text>
</comment>
<feature type="transmembrane region" description="Helical" evidence="9">
    <location>
        <begin position="248"/>
        <end position="269"/>
    </location>
</feature>
<dbReference type="PROSITE" id="PS50893">
    <property type="entry name" value="ABC_TRANSPORTER_2"/>
    <property type="match status" value="1"/>
</dbReference>
<dbReference type="InterPro" id="IPR003838">
    <property type="entry name" value="ABC3_permease_C"/>
</dbReference>
<evidence type="ECO:0000256" key="9">
    <source>
        <dbReference type="SAM" id="Phobius"/>
    </source>
</evidence>
<keyword evidence="7 9" id="KW-0472">Membrane</keyword>
<dbReference type="SMART" id="SM00382">
    <property type="entry name" value="AAA"/>
    <property type="match status" value="1"/>
</dbReference>
<dbReference type="PANTHER" id="PTHR24220">
    <property type="entry name" value="IMPORT ATP-BINDING PROTEIN"/>
    <property type="match status" value="1"/>
</dbReference>
<dbReference type="InterPro" id="IPR003439">
    <property type="entry name" value="ABC_transporter-like_ATP-bd"/>
</dbReference>
<gene>
    <name evidence="11" type="ORF">C7U54_13790</name>
</gene>
<dbReference type="GO" id="GO:0016887">
    <property type="term" value="F:ATP hydrolysis activity"/>
    <property type="evidence" value="ECO:0007669"/>
    <property type="project" value="InterPro"/>
</dbReference>
<dbReference type="EMBL" id="PYLQ01000031">
    <property type="protein sequence ID" value="PST35665.1"/>
    <property type="molecule type" value="Genomic_DNA"/>
</dbReference>
<accession>A0A2T3FK53</accession>
<feature type="transmembrane region" description="Helical" evidence="9">
    <location>
        <begin position="544"/>
        <end position="567"/>
    </location>
</feature>
<name>A0A2T3FK53_9FIRM</name>
<comment type="caution">
    <text evidence="11">The sequence shown here is derived from an EMBL/GenBank/DDBJ whole genome shotgun (WGS) entry which is preliminary data.</text>
</comment>
<dbReference type="GO" id="GO:0022857">
    <property type="term" value="F:transmembrane transporter activity"/>
    <property type="evidence" value="ECO:0007669"/>
    <property type="project" value="TreeGrafter"/>
</dbReference>
<evidence type="ECO:0000256" key="8">
    <source>
        <dbReference type="ARBA" id="ARBA00038388"/>
    </source>
</evidence>
<dbReference type="RefSeq" id="WP_107030647.1">
    <property type="nucleotide sequence ID" value="NZ_PYLQ01000031.1"/>
</dbReference>
<dbReference type="Gene3D" id="3.40.50.300">
    <property type="entry name" value="P-loop containing nucleotide triphosphate hydrolases"/>
    <property type="match status" value="1"/>
</dbReference>
<evidence type="ECO:0000256" key="2">
    <source>
        <dbReference type="ARBA" id="ARBA00022475"/>
    </source>
</evidence>
<protein>
    <recommendedName>
        <fullName evidence="10">ABC transporter domain-containing protein</fullName>
    </recommendedName>
</protein>
<dbReference type="PANTHER" id="PTHR24220:SF86">
    <property type="entry name" value="ABC TRANSPORTER ABCH.1"/>
    <property type="match status" value="1"/>
</dbReference>
<dbReference type="PROSITE" id="PS00211">
    <property type="entry name" value="ABC_TRANSPORTER_1"/>
    <property type="match status" value="1"/>
</dbReference>
<dbReference type="AlphaFoldDB" id="A0A2T3FK53"/>
<keyword evidence="12" id="KW-1185">Reference proteome</keyword>
<dbReference type="GO" id="GO:0005886">
    <property type="term" value="C:plasma membrane"/>
    <property type="evidence" value="ECO:0007669"/>
    <property type="project" value="UniProtKB-SubCell"/>
</dbReference>
<dbReference type="InterPro" id="IPR003593">
    <property type="entry name" value="AAA+_ATPase"/>
</dbReference>
<keyword evidence="5" id="KW-0067">ATP-binding</keyword>
<evidence type="ECO:0000256" key="7">
    <source>
        <dbReference type="ARBA" id="ARBA00023136"/>
    </source>
</evidence>
<dbReference type="InterPro" id="IPR017871">
    <property type="entry name" value="ABC_transporter-like_CS"/>
</dbReference>
<proteinExistence type="inferred from homology"/>
<evidence type="ECO:0000259" key="10">
    <source>
        <dbReference type="PROSITE" id="PS50893"/>
    </source>
</evidence>
<dbReference type="InterPro" id="IPR015854">
    <property type="entry name" value="ABC_transpr_LolD-like"/>
</dbReference>
<comment type="subcellular location">
    <subcellularLocation>
        <location evidence="1">Cell inner membrane</location>
        <topology evidence="1">Multi-pass membrane protein</topology>
    </subcellularLocation>
</comment>
<dbReference type="GO" id="GO:0005524">
    <property type="term" value="F:ATP binding"/>
    <property type="evidence" value="ECO:0007669"/>
    <property type="project" value="UniProtKB-KW"/>
</dbReference>
<dbReference type="SUPFAM" id="SSF52540">
    <property type="entry name" value="P-loop containing nucleoside triphosphate hydrolases"/>
    <property type="match status" value="1"/>
</dbReference>
<feature type="transmembrane region" description="Helical" evidence="9">
    <location>
        <begin position="446"/>
        <end position="468"/>
    </location>
</feature>
<evidence type="ECO:0000256" key="3">
    <source>
        <dbReference type="ARBA" id="ARBA00022692"/>
    </source>
</evidence>
<dbReference type="InterPro" id="IPR027417">
    <property type="entry name" value="P-loop_NTPase"/>
</dbReference>
<keyword evidence="3 9" id="KW-0812">Transmembrane</keyword>
<evidence type="ECO:0000313" key="12">
    <source>
        <dbReference type="Proteomes" id="UP000240974"/>
    </source>
</evidence>
<evidence type="ECO:0000256" key="5">
    <source>
        <dbReference type="ARBA" id="ARBA00022840"/>
    </source>
</evidence>
<keyword evidence="6 9" id="KW-1133">Transmembrane helix</keyword>
<evidence type="ECO:0000256" key="6">
    <source>
        <dbReference type="ARBA" id="ARBA00022989"/>
    </source>
</evidence>